<dbReference type="Proteomes" id="UP000671852">
    <property type="component" value="Chromosome"/>
</dbReference>
<dbReference type="InterPro" id="IPR003661">
    <property type="entry name" value="HisK_dim/P_dom"/>
</dbReference>
<evidence type="ECO:0000259" key="12">
    <source>
        <dbReference type="PROSITE" id="PS50109"/>
    </source>
</evidence>
<keyword evidence="10 11" id="KW-0472">Membrane</keyword>
<dbReference type="PROSITE" id="PS50109">
    <property type="entry name" value="HIS_KIN"/>
    <property type="match status" value="1"/>
</dbReference>
<keyword evidence="14" id="KW-1185">Reference proteome</keyword>
<dbReference type="InterPro" id="IPR036097">
    <property type="entry name" value="HisK_dim/P_sf"/>
</dbReference>
<evidence type="ECO:0000256" key="11">
    <source>
        <dbReference type="SAM" id="Phobius"/>
    </source>
</evidence>
<dbReference type="SUPFAM" id="SSF55874">
    <property type="entry name" value="ATPase domain of HSP90 chaperone/DNA topoisomerase II/histidine kinase"/>
    <property type="match status" value="1"/>
</dbReference>
<keyword evidence="6 11" id="KW-0812">Transmembrane</keyword>
<evidence type="ECO:0000256" key="3">
    <source>
        <dbReference type="ARBA" id="ARBA00012438"/>
    </source>
</evidence>
<feature type="domain" description="Histidine kinase" evidence="12">
    <location>
        <begin position="214"/>
        <end position="425"/>
    </location>
</feature>
<dbReference type="Gene3D" id="3.30.565.10">
    <property type="entry name" value="Histidine kinase-like ATPase, C-terminal domain"/>
    <property type="match status" value="1"/>
</dbReference>
<evidence type="ECO:0000256" key="7">
    <source>
        <dbReference type="ARBA" id="ARBA00022777"/>
    </source>
</evidence>
<dbReference type="InterPro" id="IPR003594">
    <property type="entry name" value="HATPase_dom"/>
</dbReference>
<keyword evidence="9" id="KW-0902">Two-component regulatory system</keyword>
<dbReference type="EC" id="2.7.13.3" evidence="3"/>
<sequence length="441" mass="49948">MLIKHSIRKNFIIQLIVSSLTLILIFSSILYFYIEKSIYDDKHNALLKYAKNISDYKSVFRQDESFAENYLSLTVEIIYLKESAIELDFYEKTLNGHTYLTLIHPFNAKEKSYLKITKDISTTKQLLNKILNYIFIINIAGLLLVIIYAISISKMLIHPITVLSSRLSNMNEHLIKPLKIEELPQEFEPLGITINHLISRIQNFVKYQKELFIGTAHELKTPLAVIKLKNQVTLIKKRSPEEYIDALKVTNKTIDEMNIIVSNILNIGRQEGAQLDKPVEVDVIEILKQKANDFKLLAENEHKELNMSFEPSGYMATLQVSLLNQIIQNFLQNAIKFTPKEKSITLRSSQDDYGLLIEVIDEGCGIDTGVDLFAPFKRQGNKPGVGLGLFLAKSAADALGAKIKLRNREDGASGTIASLQLNSQLSCIIPRNAMGFKNNKA</sequence>
<protein>
    <recommendedName>
        <fullName evidence="3">histidine kinase</fullName>
        <ecNumber evidence="3">2.7.13.3</ecNumber>
    </recommendedName>
</protein>
<dbReference type="PRINTS" id="PR00344">
    <property type="entry name" value="BCTRLSENSOR"/>
</dbReference>
<evidence type="ECO:0000313" key="13">
    <source>
        <dbReference type="EMBL" id="QSZ41280.1"/>
    </source>
</evidence>
<dbReference type="GO" id="GO:0000155">
    <property type="term" value="F:phosphorelay sensor kinase activity"/>
    <property type="evidence" value="ECO:0007669"/>
    <property type="project" value="InterPro"/>
</dbReference>
<keyword evidence="8 11" id="KW-1133">Transmembrane helix</keyword>
<evidence type="ECO:0000256" key="6">
    <source>
        <dbReference type="ARBA" id="ARBA00022692"/>
    </source>
</evidence>
<dbReference type="Gene3D" id="1.10.287.130">
    <property type="match status" value="1"/>
</dbReference>
<dbReference type="EMBL" id="CP046072">
    <property type="protein sequence ID" value="QSZ41280.1"/>
    <property type="molecule type" value="Genomic_DNA"/>
</dbReference>
<dbReference type="GO" id="GO:0005886">
    <property type="term" value="C:plasma membrane"/>
    <property type="evidence" value="ECO:0007669"/>
    <property type="project" value="TreeGrafter"/>
</dbReference>
<keyword evidence="4" id="KW-0597">Phosphoprotein</keyword>
<evidence type="ECO:0000256" key="8">
    <source>
        <dbReference type="ARBA" id="ARBA00022989"/>
    </source>
</evidence>
<comment type="subcellular location">
    <subcellularLocation>
        <location evidence="2">Membrane</location>
        <topology evidence="2">Multi-pass membrane protein</topology>
    </subcellularLocation>
</comment>
<dbReference type="PANTHER" id="PTHR45436:SF15">
    <property type="entry name" value="SENSOR HISTIDINE KINASE CUSS"/>
    <property type="match status" value="1"/>
</dbReference>
<evidence type="ECO:0000256" key="10">
    <source>
        <dbReference type="ARBA" id="ARBA00023136"/>
    </source>
</evidence>
<evidence type="ECO:0000313" key="14">
    <source>
        <dbReference type="Proteomes" id="UP000671852"/>
    </source>
</evidence>
<evidence type="ECO:0000256" key="1">
    <source>
        <dbReference type="ARBA" id="ARBA00000085"/>
    </source>
</evidence>
<dbReference type="KEGG" id="saqt:GJV85_03870"/>
<dbReference type="InterPro" id="IPR050428">
    <property type="entry name" value="TCS_sensor_his_kinase"/>
</dbReference>
<dbReference type="SMART" id="SM00387">
    <property type="entry name" value="HATPase_c"/>
    <property type="match status" value="1"/>
</dbReference>
<feature type="transmembrane region" description="Helical" evidence="11">
    <location>
        <begin position="130"/>
        <end position="150"/>
    </location>
</feature>
<evidence type="ECO:0000256" key="5">
    <source>
        <dbReference type="ARBA" id="ARBA00022679"/>
    </source>
</evidence>
<evidence type="ECO:0000256" key="9">
    <source>
        <dbReference type="ARBA" id="ARBA00023012"/>
    </source>
</evidence>
<dbReference type="PANTHER" id="PTHR45436">
    <property type="entry name" value="SENSOR HISTIDINE KINASE YKOH"/>
    <property type="match status" value="1"/>
</dbReference>
<evidence type="ECO:0000256" key="4">
    <source>
        <dbReference type="ARBA" id="ARBA00022553"/>
    </source>
</evidence>
<comment type="catalytic activity">
    <reaction evidence="1">
        <text>ATP + protein L-histidine = ADP + protein N-phospho-L-histidine.</text>
        <dbReference type="EC" id="2.7.13.3"/>
    </reaction>
</comment>
<proteinExistence type="predicted"/>
<feature type="transmembrane region" description="Helical" evidence="11">
    <location>
        <begin position="12"/>
        <end position="34"/>
    </location>
</feature>
<keyword evidence="5" id="KW-0808">Transferase</keyword>
<dbReference type="AlphaFoldDB" id="A0A975AZD5"/>
<dbReference type="InterPro" id="IPR036890">
    <property type="entry name" value="HATPase_C_sf"/>
</dbReference>
<dbReference type="SMART" id="SM00388">
    <property type="entry name" value="HisKA"/>
    <property type="match status" value="1"/>
</dbReference>
<organism evidence="13 14">
    <name type="scientific">Sulfurimonas aquatica</name>
    <dbReference type="NCBI Taxonomy" id="2672570"/>
    <lineage>
        <taxon>Bacteria</taxon>
        <taxon>Pseudomonadati</taxon>
        <taxon>Campylobacterota</taxon>
        <taxon>Epsilonproteobacteria</taxon>
        <taxon>Campylobacterales</taxon>
        <taxon>Sulfurimonadaceae</taxon>
        <taxon>Sulfurimonas</taxon>
    </lineage>
</organism>
<dbReference type="CDD" id="cd00082">
    <property type="entry name" value="HisKA"/>
    <property type="match status" value="1"/>
</dbReference>
<dbReference type="RefSeq" id="WP_207562559.1">
    <property type="nucleotide sequence ID" value="NZ_CP046072.1"/>
</dbReference>
<keyword evidence="7 13" id="KW-0418">Kinase</keyword>
<accession>A0A975AZD5</accession>
<dbReference type="Pfam" id="PF02518">
    <property type="entry name" value="HATPase_c"/>
    <property type="match status" value="1"/>
</dbReference>
<reference evidence="13" key="1">
    <citation type="submission" date="2019-11" db="EMBL/GenBank/DDBJ databases">
        <authorList>
            <person name="Kojima H."/>
        </authorList>
    </citation>
    <scope>NUCLEOTIDE SEQUENCE</scope>
    <source>
        <strain evidence="13">H1576</strain>
    </source>
</reference>
<dbReference type="Pfam" id="PF00512">
    <property type="entry name" value="HisKA"/>
    <property type="match status" value="1"/>
</dbReference>
<name>A0A975AZD5_9BACT</name>
<gene>
    <name evidence="13" type="ORF">GJV85_03870</name>
</gene>
<evidence type="ECO:0000256" key="2">
    <source>
        <dbReference type="ARBA" id="ARBA00004141"/>
    </source>
</evidence>
<dbReference type="InterPro" id="IPR005467">
    <property type="entry name" value="His_kinase_dom"/>
</dbReference>
<dbReference type="SUPFAM" id="SSF47384">
    <property type="entry name" value="Homodimeric domain of signal transducing histidine kinase"/>
    <property type="match status" value="1"/>
</dbReference>
<dbReference type="InterPro" id="IPR004358">
    <property type="entry name" value="Sig_transdc_His_kin-like_C"/>
</dbReference>
<reference evidence="13" key="2">
    <citation type="submission" date="2021-04" db="EMBL/GenBank/DDBJ databases">
        <title>Isolation and characterization of a novel species of the genus Sulfurimonas.</title>
        <authorList>
            <person name="Fukui M."/>
        </authorList>
    </citation>
    <scope>NUCLEOTIDE SEQUENCE</scope>
    <source>
        <strain evidence="13">H1576</strain>
    </source>
</reference>